<dbReference type="Pfam" id="PF13200">
    <property type="entry name" value="DUF4015"/>
    <property type="match status" value="1"/>
</dbReference>
<dbReference type="STRING" id="708126.BW727_100804"/>
<dbReference type="InterPro" id="IPR025275">
    <property type="entry name" value="DUF4015"/>
</dbReference>
<accession>A0A1S6INS0</accession>
<feature type="chain" id="PRO_5010548158" description="DUF4015 domain-containing protein" evidence="1">
    <location>
        <begin position="27"/>
        <end position="406"/>
    </location>
</feature>
<reference evidence="3 4" key="1">
    <citation type="journal article" date="2014" name="Int. J. Syst. Evol. Microbiol.">
        <title>Jeotgalibaca dankookensis gen. nov., sp. nov., a member of the family Carnobacteriaceae, isolated from seujeot (Korean traditional food).</title>
        <authorList>
            <person name="Lee D.G."/>
            <person name="Trujillo M.E."/>
            <person name="Kang H."/>
            <person name="Ahn T.Y."/>
        </authorList>
    </citation>
    <scope>NUCLEOTIDE SEQUENCE [LARGE SCALE GENOMIC DNA]</scope>
    <source>
        <strain evidence="3 4">EX-07</strain>
    </source>
</reference>
<feature type="domain" description="DUF4015" evidence="2">
    <location>
        <begin position="79"/>
        <end position="404"/>
    </location>
</feature>
<evidence type="ECO:0000256" key="1">
    <source>
        <dbReference type="SAM" id="SignalP"/>
    </source>
</evidence>
<keyword evidence="4" id="KW-1185">Reference proteome</keyword>
<dbReference type="OrthoDB" id="9774125at2"/>
<protein>
    <recommendedName>
        <fullName evidence="2">DUF4015 domain-containing protein</fullName>
    </recommendedName>
</protein>
<dbReference type="Proteomes" id="UP000188993">
    <property type="component" value="Chromosome"/>
</dbReference>
<dbReference type="AlphaFoldDB" id="A0A1S6INS0"/>
<organism evidence="3 4">
    <name type="scientific">Jeotgalibaca dankookensis</name>
    <dbReference type="NCBI Taxonomy" id="708126"/>
    <lineage>
        <taxon>Bacteria</taxon>
        <taxon>Bacillati</taxon>
        <taxon>Bacillota</taxon>
        <taxon>Bacilli</taxon>
        <taxon>Lactobacillales</taxon>
        <taxon>Carnobacteriaceae</taxon>
        <taxon>Jeotgalibaca</taxon>
    </lineage>
</organism>
<feature type="signal peptide" evidence="1">
    <location>
        <begin position="1"/>
        <end position="26"/>
    </location>
</feature>
<dbReference type="Gene3D" id="3.20.20.80">
    <property type="entry name" value="Glycosidases"/>
    <property type="match status" value="1"/>
</dbReference>
<gene>
    <name evidence="3" type="ORF">BW727_100804</name>
</gene>
<dbReference type="EMBL" id="CP019728">
    <property type="protein sequence ID" value="AQS53197.1"/>
    <property type="molecule type" value="Genomic_DNA"/>
</dbReference>
<proteinExistence type="predicted"/>
<dbReference type="KEGG" id="jda:BW727_100804"/>
<dbReference type="RefSeq" id="WP_062469335.1">
    <property type="nucleotide sequence ID" value="NZ_BBYN01000012.1"/>
</dbReference>
<evidence type="ECO:0000313" key="3">
    <source>
        <dbReference type="EMBL" id="AQS53197.1"/>
    </source>
</evidence>
<dbReference type="SUPFAM" id="SSF51445">
    <property type="entry name" value="(Trans)glycosidases"/>
    <property type="match status" value="1"/>
</dbReference>
<dbReference type="InterPro" id="IPR017853">
    <property type="entry name" value="GH"/>
</dbReference>
<sequence length="406" mass="45529">MNKFIKGLLATSVLLASSVLASPVFASENNESAEDEATAIELNLREKPYLVAPSMANIPNKFKYDSGINIAYPEDGVKGIYLTPWSAGNPTRMDELISYVNSNDLNAMVIDIKDDEGYVVTDFKSEDAHIQKNTVDYIENIDGLMKQLEENQIYPIARIVAFKDSVLAADEPSMSFLNQDGSIWRYGNDEMFINPFLKETWDYAVNVGIEAAKVGFKEIQFDYVRFPEVFSDDANGLVYDMGDYGDMDLDPTEKRVQAITDFVAYAREKLMPYGVEVSVDIFGYAATVEEASGIGQDFSDISNNVDVISSMIYPSHWGTTYFGIVSPDLHPYELVDEYMKVELPLLESLEHTPTTRPWLQDFTASYLGAGNYKEYGQAEVQAQVQALADHGVTEFLLWNASNEYTY</sequence>
<name>A0A1S6INS0_9LACT</name>
<evidence type="ECO:0000259" key="2">
    <source>
        <dbReference type="Pfam" id="PF13200"/>
    </source>
</evidence>
<evidence type="ECO:0000313" key="4">
    <source>
        <dbReference type="Proteomes" id="UP000188993"/>
    </source>
</evidence>
<keyword evidence="1" id="KW-0732">Signal</keyword>